<evidence type="ECO:0000313" key="2">
    <source>
        <dbReference type="Proteomes" id="UP001601976"/>
    </source>
</evidence>
<protein>
    <submittedName>
        <fullName evidence="1">Uncharacterized protein</fullName>
    </submittedName>
</protein>
<comment type="caution">
    <text evidence="1">The sequence shown here is derived from an EMBL/GenBank/DDBJ whole genome shotgun (WGS) entry which is preliminary data.</text>
</comment>
<dbReference type="Proteomes" id="UP001601976">
    <property type="component" value="Unassembled WGS sequence"/>
</dbReference>
<dbReference type="EMBL" id="JBIAPK010000001">
    <property type="protein sequence ID" value="MFF3337995.1"/>
    <property type="molecule type" value="Genomic_DNA"/>
</dbReference>
<dbReference type="RefSeq" id="WP_387893924.1">
    <property type="nucleotide sequence ID" value="NZ_JBIAPK010000001.1"/>
</dbReference>
<organism evidence="1 2">
    <name type="scientific">Streptomyces flavidovirens</name>
    <dbReference type="NCBI Taxonomy" id="67298"/>
    <lineage>
        <taxon>Bacteria</taxon>
        <taxon>Bacillati</taxon>
        <taxon>Actinomycetota</taxon>
        <taxon>Actinomycetes</taxon>
        <taxon>Kitasatosporales</taxon>
        <taxon>Streptomycetaceae</taxon>
        <taxon>Streptomyces</taxon>
    </lineage>
</organism>
<reference evidence="1 2" key="1">
    <citation type="submission" date="2024-10" db="EMBL/GenBank/DDBJ databases">
        <title>The Natural Products Discovery Center: Release of the First 8490 Sequenced Strains for Exploring Actinobacteria Biosynthetic Diversity.</title>
        <authorList>
            <person name="Kalkreuter E."/>
            <person name="Kautsar S.A."/>
            <person name="Yang D."/>
            <person name="Bader C.D."/>
            <person name="Teijaro C.N."/>
            <person name="Fluegel L."/>
            <person name="Davis C.M."/>
            <person name="Simpson J.R."/>
            <person name="Lauterbach L."/>
            <person name="Steele A.D."/>
            <person name="Gui C."/>
            <person name="Meng S."/>
            <person name="Li G."/>
            <person name="Viehrig K."/>
            <person name="Ye F."/>
            <person name="Su P."/>
            <person name="Kiefer A.F."/>
            <person name="Nichols A."/>
            <person name="Cepeda A.J."/>
            <person name="Yan W."/>
            <person name="Fan B."/>
            <person name="Jiang Y."/>
            <person name="Adhikari A."/>
            <person name="Zheng C.-J."/>
            <person name="Schuster L."/>
            <person name="Cowan T.M."/>
            <person name="Smanski M.J."/>
            <person name="Chevrette M.G."/>
            <person name="De Carvalho L.P.S."/>
            <person name="Shen B."/>
        </authorList>
    </citation>
    <scope>NUCLEOTIDE SEQUENCE [LARGE SCALE GENOMIC DNA]</scope>
    <source>
        <strain evidence="1 2">NPDC003029</strain>
    </source>
</reference>
<evidence type="ECO:0000313" key="1">
    <source>
        <dbReference type="EMBL" id="MFF3337995.1"/>
    </source>
</evidence>
<proteinExistence type="predicted"/>
<accession>A0ABW6R912</accession>
<sequence length="261" mass="29371">MAEQLPCPKLYEGHDAGHYTLPAEVVKARDTFQKIAAMPFPKPPRNSWETVDDVARATVDAVHAGTKLPDVTLIEQARQAERIYQDALDMMGACQDMAAQRARTALGEHALDIISDHLRPAHEETWQAYQDAHGVLNEYGEHEHRRLLNAPSKVRKAADTCDLMAERYTAIQAARGDLWLQAGVRCPEDPSGKYTAIRNFHTLHPSRLAMMRTAWHGLDPRRFLAWMADHDGQLWMPTPDEQAQAVQAETHIGQPFRSRAA</sequence>
<keyword evidence="2" id="KW-1185">Reference proteome</keyword>
<name>A0ABW6R912_9ACTN</name>
<gene>
    <name evidence="1" type="ORF">ACFYWW_04535</name>
</gene>